<dbReference type="OrthoDB" id="331699at2759"/>
<dbReference type="GO" id="GO:0009062">
    <property type="term" value="P:fatty acid catabolic process"/>
    <property type="evidence" value="ECO:0007669"/>
    <property type="project" value="TreeGrafter"/>
</dbReference>
<evidence type="ECO:0000259" key="2">
    <source>
        <dbReference type="PROSITE" id="PS51770"/>
    </source>
</evidence>
<evidence type="ECO:0000313" key="4">
    <source>
        <dbReference type="Proteomes" id="UP000515908"/>
    </source>
</evidence>
<dbReference type="PANTHER" id="PTHR11049:SF24">
    <property type="entry name" value="CYTOSOLIC ACYL COENZYME A THIOESTER HYDROLASE"/>
    <property type="match status" value="1"/>
</dbReference>
<keyword evidence="4" id="KW-1185">Reference proteome</keyword>
<dbReference type="InterPro" id="IPR040170">
    <property type="entry name" value="Cytosol_ACT"/>
</dbReference>
<dbReference type="Proteomes" id="UP000515908">
    <property type="component" value="Chromosome 11"/>
</dbReference>
<reference evidence="3 4" key="1">
    <citation type="submission" date="2020-08" db="EMBL/GenBank/DDBJ databases">
        <authorList>
            <person name="Newling K."/>
            <person name="Davey J."/>
            <person name="Forrester S."/>
        </authorList>
    </citation>
    <scope>NUCLEOTIDE SEQUENCE [LARGE SCALE GENOMIC DNA]</scope>
    <source>
        <strain evidence="4">Crithidia deanei Carvalho (ATCC PRA-265)</strain>
    </source>
</reference>
<dbReference type="AlphaFoldDB" id="A0A7G2CJW3"/>
<sequence>MRALRSHAVCFGGKRFAAGTPMILGDRRVGVHKCTDYIYRRRHLIGALSPSGRTRATAGPLLSLADTTSMRAAFYFVNRYTCDGQWEVLEDRTMVTAGFNDVTVVKPIYQGDLLQLEARVVHCRAASLGVYCSVSRQAYDCPVPERVAECYVTAVVLNPSTMKPKSGMIPAVEIEEEEDKGRSAFYSHVIGGRKRKEAGVGGPLTPAECELSTAKPINVSIQESHTLSDWWYVIDALNGNNVVFGGAILGQMERAALHCGRVFCGSPFLFTIGVFDLAFYAPYEVDRHGQVAGEGGGGAP</sequence>
<proteinExistence type="predicted"/>
<dbReference type="InterPro" id="IPR029069">
    <property type="entry name" value="HotDog_dom_sf"/>
</dbReference>
<evidence type="ECO:0000256" key="1">
    <source>
        <dbReference type="ARBA" id="ARBA00022801"/>
    </source>
</evidence>
<feature type="domain" description="HotDog ACOT-type" evidence="2">
    <location>
        <begin position="33"/>
        <end position="160"/>
    </location>
</feature>
<dbReference type="GO" id="GO:0006637">
    <property type="term" value="P:acyl-CoA metabolic process"/>
    <property type="evidence" value="ECO:0007669"/>
    <property type="project" value="TreeGrafter"/>
</dbReference>
<dbReference type="PROSITE" id="PS51770">
    <property type="entry name" value="HOTDOG_ACOT"/>
    <property type="match status" value="1"/>
</dbReference>
<evidence type="ECO:0000313" key="3">
    <source>
        <dbReference type="EMBL" id="CAD2218552.1"/>
    </source>
</evidence>
<dbReference type="Gene3D" id="3.10.129.10">
    <property type="entry name" value="Hotdog Thioesterase"/>
    <property type="match status" value="1"/>
</dbReference>
<dbReference type="GO" id="GO:0052816">
    <property type="term" value="F:long-chain fatty acyl-CoA hydrolase activity"/>
    <property type="evidence" value="ECO:0007669"/>
    <property type="project" value="TreeGrafter"/>
</dbReference>
<dbReference type="SUPFAM" id="SSF54637">
    <property type="entry name" value="Thioesterase/thiol ester dehydrase-isomerase"/>
    <property type="match status" value="2"/>
</dbReference>
<protein>
    <recommendedName>
        <fullName evidence="2">HotDog ACOT-type domain-containing protein</fullName>
    </recommendedName>
</protein>
<dbReference type="GO" id="GO:0005829">
    <property type="term" value="C:cytosol"/>
    <property type="evidence" value="ECO:0007669"/>
    <property type="project" value="TreeGrafter"/>
</dbReference>
<organism evidence="3 4">
    <name type="scientific">Angomonas deanei</name>
    <dbReference type="NCBI Taxonomy" id="59799"/>
    <lineage>
        <taxon>Eukaryota</taxon>
        <taxon>Discoba</taxon>
        <taxon>Euglenozoa</taxon>
        <taxon>Kinetoplastea</taxon>
        <taxon>Metakinetoplastina</taxon>
        <taxon>Trypanosomatida</taxon>
        <taxon>Trypanosomatidae</taxon>
        <taxon>Strigomonadinae</taxon>
        <taxon>Angomonas</taxon>
    </lineage>
</organism>
<accession>A0A7G2CJW3</accession>
<dbReference type="EMBL" id="LR877155">
    <property type="protein sequence ID" value="CAD2218552.1"/>
    <property type="molecule type" value="Genomic_DNA"/>
</dbReference>
<dbReference type="PANTHER" id="PTHR11049">
    <property type="entry name" value="ACYL COENZYME A THIOESTER HYDROLASE"/>
    <property type="match status" value="1"/>
</dbReference>
<dbReference type="VEuPathDB" id="TriTrypDB:ADEAN_000604100"/>
<name>A0A7G2CJW3_9TRYP</name>
<gene>
    <name evidence="3" type="ORF">ADEAN_000604100</name>
</gene>
<dbReference type="InterPro" id="IPR033120">
    <property type="entry name" value="HOTDOG_ACOT"/>
</dbReference>
<keyword evidence="1" id="KW-0378">Hydrolase</keyword>